<evidence type="ECO:0000256" key="4">
    <source>
        <dbReference type="ARBA" id="ARBA00022839"/>
    </source>
</evidence>
<comment type="similarity">
    <text evidence="5 6">Belongs to the XseA family.</text>
</comment>
<dbReference type="EC" id="3.1.11.6" evidence="5"/>
<dbReference type="InterPro" id="IPR003753">
    <property type="entry name" value="Exonuc_VII_L"/>
</dbReference>
<evidence type="ECO:0000256" key="2">
    <source>
        <dbReference type="ARBA" id="ARBA00022722"/>
    </source>
</evidence>
<dbReference type="GO" id="GO:0008855">
    <property type="term" value="F:exodeoxyribonuclease VII activity"/>
    <property type="evidence" value="ECO:0007669"/>
    <property type="project" value="UniProtKB-UniRule"/>
</dbReference>
<feature type="domain" description="Exonuclease VII large subunit C-terminal" evidence="7">
    <location>
        <begin position="131"/>
        <end position="416"/>
    </location>
</feature>
<evidence type="ECO:0000259" key="7">
    <source>
        <dbReference type="Pfam" id="PF02601"/>
    </source>
</evidence>
<evidence type="ECO:0000313" key="10">
    <source>
        <dbReference type="Proteomes" id="UP000295681"/>
    </source>
</evidence>
<comment type="catalytic activity">
    <reaction evidence="5 6">
        <text>Exonucleolytic cleavage in either 5'- to 3'- or 3'- to 5'-direction to yield nucleoside 5'-phosphates.</text>
        <dbReference type="EC" id="3.1.11.6"/>
    </reaction>
</comment>
<dbReference type="PANTHER" id="PTHR30008">
    <property type="entry name" value="EXODEOXYRIBONUCLEASE 7 LARGE SUBUNIT"/>
    <property type="match status" value="1"/>
</dbReference>
<dbReference type="CDD" id="cd04489">
    <property type="entry name" value="ExoVII_LU_OBF"/>
    <property type="match status" value="1"/>
</dbReference>
<evidence type="ECO:0000256" key="1">
    <source>
        <dbReference type="ARBA" id="ARBA00022490"/>
    </source>
</evidence>
<dbReference type="GO" id="GO:0003676">
    <property type="term" value="F:nucleic acid binding"/>
    <property type="evidence" value="ECO:0007669"/>
    <property type="project" value="InterPro"/>
</dbReference>
<proteinExistence type="inferred from homology"/>
<comment type="subunit">
    <text evidence="5">Heterooligomer composed of large and small subunits.</text>
</comment>
<evidence type="ECO:0000256" key="6">
    <source>
        <dbReference type="RuleBase" id="RU004355"/>
    </source>
</evidence>
<dbReference type="HAMAP" id="MF_00378">
    <property type="entry name" value="Exonuc_7_L"/>
    <property type="match status" value="1"/>
</dbReference>
<dbReference type="Pfam" id="PF02601">
    <property type="entry name" value="Exonuc_VII_L"/>
    <property type="match status" value="1"/>
</dbReference>
<dbReference type="STRING" id="907931.GCA_000165675_00100"/>
<reference evidence="9 10" key="1">
    <citation type="journal article" date="2019" name="Appl. Microbiol. Biotechnol.">
        <title>Uncovering carbohydrate metabolism through a genotype-phenotype association study of 56 lactic acid bacteria genomes.</title>
        <authorList>
            <person name="Buron-Moles G."/>
            <person name="Chailyan A."/>
            <person name="Dolejs I."/>
            <person name="Forster J."/>
            <person name="Miks M.H."/>
        </authorList>
    </citation>
    <scope>NUCLEOTIDE SEQUENCE [LARGE SCALE GENOMIC DNA]</scope>
    <source>
        <strain evidence="9 10">ATCC 700006</strain>
    </source>
</reference>
<dbReference type="GO" id="GO:0009318">
    <property type="term" value="C:exodeoxyribonuclease VII complex"/>
    <property type="evidence" value="ECO:0007669"/>
    <property type="project" value="UniProtKB-UniRule"/>
</dbReference>
<evidence type="ECO:0000256" key="5">
    <source>
        <dbReference type="HAMAP-Rule" id="MF_00378"/>
    </source>
</evidence>
<gene>
    <name evidence="5" type="primary">xseA</name>
    <name evidence="9" type="ORF">C5L23_001485</name>
</gene>
<keyword evidence="3 5" id="KW-0378">Hydrolase</keyword>
<evidence type="ECO:0000259" key="8">
    <source>
        <dbReference type="Pfam" id="PF13742"/>
    </source>
</evidence>
<dbReference type="Proteomes" id="UP000295681">
    <property type="component" value="Unassembled WGS sequence"/>
</dbReference>
<accession>A0A4R5N8B1</accession>
<comment type="function">
    <text evidence="5">Bidirectionally degrades single-stranded DNA into large acid-insoluble oligonucleotides, which are then degraded further into small acid-soluble oligonucleotides.</text>
</comment>
<organism evidence="9 10">
    <name type="scientific">Leuconostoc fallax</name>
    <dbReference type="NCBI Taxonomy" id="1251"/>
    <lineage>
        <taxon>Bacteria</taxon>
        <taxon>Bacillati</taxon>
        <taxon>Bacillota</taxon>
        <taxon>Bacilli</taxon>
        <taxon>Lactobacillales</taxon>
        <taxon>Lactobacillaceae</taxon>
        <taxon>Leuconostoc</taxon>
    </lineage>
</organism>
<keyword evidence="4 5" id="KW-0269">Exonuclease</keyword>
<feature type="domain" description="OB-fold nucleic acid binding" evidence="8">
    <location>
        <begin position="7"/>
        <end position="102"/>
    </location>
</feature>
<dbReference type="PANTHER" id="PTHR30008:SF0">
    <property type="entry name" value="EXODEOXYRIBONUCLEASE 7 LARGE SUBUNIT"/>
    <property type="match status" value="1"/>
</dbReference>
<dbReference type="EMBL" id="PUFI01000015">
    <property type="protein sequence ID" value="TDG67686.1"/>
    <property type="molecule type" value="Genomic_DNA"/>
</dbReference>
<dbReference type="RefSeq" id="WP_133264627.1">
    <property type="nucleotide sequence ID" value="NZ_JAGYGP010000001.1"/>
</dbReference>
<keyword evidence="1 5" id="KW-0963">Cytoplasm</keyword>
<keyword evidence="10" id="KW-1185">Reference proteome</keyword>
<evidence type="ECO:0000256" key="3">
    <source>
        <dbReference type="ARBA" id="ARBA00022801"/>
    </source>
</evidence>
<protein>
    <recommendedName>
        <fullName evidence="5">Exodeoxyribonuclease 7 large subunit</fullName>
        <ecNumber evidence="5">3.1.11.6</ecNumber>
    </recommendedName>
    <alternativeName>
        <fullName evidence="5">Exodeoxyribonuclease VII large subunit</fullName>
        <shortName evidence="5">Exonuclease VII large subunit</shortName>
    </alternativeName>
</protein>
<comment type="caution">
    <text evidence="9">The sequence shown here is derived from an EMBL/GenBank/DDBJ whole genome shotgun (WGS) entry which is preliminary data.</text>
</comment>
<dbReference type="Pfam" id="PF13742">
    <property type="entry name" value="tRNA_anti_2"/>
    <property type="match status" value="1"/>
</dbReference>
<dbReference type="InterPro" id="IPR020579">
    <property type="entry name" value="Exonuc_VII_lsu_C"/>
</dbReference>
<dbReference type="GO" id="GO:0006308">
    <property type="term" value="P:DNA catabolic process"/>
    <property type="evidence" value="ECO:0007669"/>
    <property type="project" value="UniProtKB-UniRule"/>
</dbReference>
<dbReference type="AlphaFoldDB" id="A0A4R5N8B1"/>
<dbReference type="InterPro" id="IPR025824">
    <property type="entry name" value="OB-fold_nuc-bd_dom"/>
</dbReference>
<evidence type="ECO:0000313" key="9">
    <source>
        <dbReference type="EMBL" id="TDG67686.1"/>
    </source>
</evidence>
<keyword evidence="2 5" id="KW-0540">Nuclease</keyword>
<name>A0A4R5N8B1_9LACO</name>
<dbReference type="NCBIfam" id="TIGR00237">
    <property type="entry name" value="xseA"/>
    <property type="match status" value="1"/>
</dbReference>
<dbReference type="GO" id="GO:0005737">
    <property type="term" value="C:cytoplasm"/>
    <property type="evidence" value="ECO:0007669"/>
    <property type="project" value="UniProtKB-SubCell"/>
</dbReference>
<sequence length="432" mass="48584">MANNQYLSVSALTAYLKRKFDADPYLAQVYVTGEISNMGRRRGRHLYFSIKDPNGNAVISAAMFSYEKRLKFKPEEGMKINAIGRVQLYEPNGSYSIILEQMSPDGVGELFLAYEQLKKKLKQEGLFDLPKQAIPRFPKKIAVITSPTGAVIEDIARTVQRRYPSAQVVLFPAKVQGAGAAENVTAQILKIDAMAEYDTLIVGRGGGSIEDLWAFNDETLARTIANANLPIISSVGHETDTTLADFVADRRAATPTAAAEIATPLTKQQIQERIYELKIRQINILRRHLAEKKQRIQRIKQHVIFQQPDRLYTGYNQRVDNLSQAIVRTMNQRVTYAQQAVTTMLNRERQLRQQLLKPSQERLHLASAKLDLVSPLKTLSRGYAIVSDQEKIVKSIDDLHVGEDVQVRLADGYAKTTIKLTEKEEIDGNTNI</sequence>
<comment type="subcellular location">
    <subcellularLocation>
        <location evidence="5 6">Cytoplasm</location>
    </subcellularLocation>
</comment>